<dbReference type="SUPFAM" id="SSF103473">
    <property type="entry name" value="MFS general substrate transporter"/>
    <property type="match status" value="1"/>
</dbReference>
<keyword evidence="2" id="KW-1003">Cell membrane</keyword>
<name>D0L733_GORB4</name>
<protein>
    <submittedName>
        <fullName evidence="8">Major facilitator superfamily MFS_1</fullName>
    </submittedName>
</protein>
<dbReference type="CDD" id="cd17324">
    <property type="entry name" value="MFS_NepI_like"/>
    <property type="match status" value="1"/>
</dbReference>
<evidence type="ECO:0000256" key="2">
    <source>
        <dbReference type="ARBA" id="ARBA00022475"/>
    </source>
</evidence>
<dbReference type="Pfam" id="PF07690">
    <property type="entry name" value="MFS_1"/>
    <property type="match status" value="1"/>
</dbReference>
<dbReference type="eggNOG" id="COG2814">
    <property type="taxonomic scope" value="Bacteria"/>
</dbReference>
<organism evidence="8 9">
    <name type="scientific">Gordonia bronchialis (strain ATCC 25592 / DSM 43247 / BCRC 13721 / JCM 3198 / KCTC 3076 / NBRC 16047 / NCTC 10667)</name>
    <name type="common">Rhodococcus bronchialis</name>
    <dbReference type="NCBI Taxonomy" id="526226"/>
    <lineage>
        <taxon>Bacteria</taxon>
        <taxon>Bacillati</taxon>
        <taxon>Actinomycetota</taxon>
        <taxon>Actinomycetes</taxon>
        <taxon>Mycobacteriales</taxon>
        <taxon>Gordoniaceae</taxon>
        <taxon>Gordonia</taxon>
    </lineage>
</organism>
<feature type="transmembrane region" description="Helical" evidence="6">
    <location>
        <begin position="305"/>
        <end position="324"/>
    </location>
</feature>
<comment type="subcellular location">
    <subcellularLocation>
        <location evidence="1">Cell membrane</location>
        <topology evidence="1">Multi-pass membrane protein</topology>
    </subcellularLocation>
</comment>
<feature type="transmembrane region" description="Helical" evidence="6">
    <location>
        <begin position="336"/>
        <end position="357"/>
    </location>
</feature>
<dbReference type="OrthoDB" id="4427197at2"/>
<dbReference type="EMBL" id="CP001802">
    <property type="protein sequence ID" value="ACY20818.1"/>
    <property type="molecule type" value="Genomic_DNA"/>
</dbReference>
<feature type="transmembrane region" description="Helical" evidence="6">
    <location>
        <begin position="12"/>
        <end position="34"/>
    </location>
</feature>
<dbReference type="InterPro" id="IPR050189">
    <property type="entry name" value="MFS_Efflux_Transporters"/>
</dbReference>
<keyword evidence="9" id="KW-1185">Reference proteome</keyword>
<keyword evidence="3 6" id="KW-0812">Transmembrane</keyword>
<reference evidence="9" key="1">
    <citation type="submission" date="2009-10" db="EMBL/GenBank/DDBJ databases">
        <title>The complete chromosome of Gordonia bronchialis DSM 43247.</title>
        <authorList>
            <consortium name="US DOE Joint Genome Institute (JGI-PGF)"/>
            <person name="Lucas S."/>
            <person name="Copeland A."/>
            <person name="Lapidus A."/>
            <person name="Glavina del Rio T."/>
            <person name="Dalin E."/>
            <person name="Tice H."/>
            <person name="Bruce D."/>
            <person name="Goodwin L."/>
            <person name="Pitluck S."/>
            <person name="Kyrpides N."/>
            <person name="Mavromatis K."/>
            <person name="Ivanova N."/>
            <person name="Ovchinnikova G."/>
            <person name="Saunders E."/>
            <person name="Brettin T."/>
            <person name="Detter J.C."/>
            <person name="Han C."/>
            <person name="Larimer F."/>
            <person name="Land M."/>
            <person name="Hauser L."/>
            <person name="Markowitz V."/>
            <person name="Cheng J.-F."/>
            <person name="Hugenholtz P."/>
            <person name="Woyke T."/>
            <person name="Wu D."/>
            <person name="Jando M."/>
            <person name="Schneider S."/>
            <person name="Goeker M."/>
            <person name="Klenk H.-P."/>
            <person name="Eisen J.A."/>
        </authorList>
    </citation>
    <scope>NUCLEOTIDE SEQUENCE [LARGE SCALE GENOMIC DNA]</scope>
    <source>
        <strain evidence="9">ATCC 25592 / DSM 43247 / BCRC 13721 / JCM 3198 / KCTC 3076 / NBRC 16047 / NCTC 10667</strain>
    </source>
</reference>
<evidence type="ECO:0000256" key="6">
    <source>
        <dbReference type="SAM" id="Phobius"/>
    </source>
</evidence>
<keyword evidence="4 6" id="KW-1133">Transmembrane helix</keyword>
<evidence type="ECO:0000256" key="4">
    <source>
        <dbReference type="ARBA" id="ARBA00022989"/>
    </source>
</evidence>
<evidence type="ECO:0000256" key="5">
    <source>
        <dbReference type="ARBA" id="ARBA00023136"/>
    </source>
</evidence>
<evidence type="ECO:0000313" key="8">
    <source>
        <dbReference type="EMBL" id="ACY20818.1"/>
    </source>
</evidence>
<evidence type="ECO:0000256" key="3">
    <source>
        <dbReference type="ARBA" id="ARBA00022692"/>
    </source>
</evidence>
<feature type="transmembrane region" description="Helical" evidence="6">
    <location>
        <begin position="168"/>
        <end position="187"/>
    </location>
</feature>
<feature type="transmembrane region" description="Helical" evidence="6">
    <location>
        <begin position="247"/>
        <end position="268"/>
    </location>
</feature>
<feature type="transmembrane region" description="Helical" evidence="6">
    <location>
        <begin position="275"/>
        <end position="299"/>
    </location>
</feature>
<dbReference type="Gene3D" id="1.20.1250.20">
    <property type="entry name" value="MFS general substrate transporter like domains"/>
    <property type="match status" value="2"/>
</dbReference>
<dbReference type="KEGG" id="gbr:Gbro_1543"/>
<feature type="transmembrane region" description="Helical" evidence="6">
    <location>
        <begin position="208"/>
        <end position="227"/>
    </location>
</feature>
<dbReference type="PANTHER" id="PTHR43124:SF3">
    <property type="entry name" value="CHLORAMPHENICOL EFFLUX PUMP RV0191"/>
    <property type="match status" value="1"/>
</dbReference>
<evidence type="ECO:0000259" key="7">
    <source>
        <dbReference type="PROSITE" id="PS50850"/>
    </source>
</evidence>
<dbReference type="PROSITE" id="PS50850">
    <property type="entry name" value="MFS"/>
    <property type="match status" value="1"/>
</dbReference>
<accession>D0L733</accession>
<gene>
    <name evidence="8" type="ordered locus">Gbro_1543</name>
</gene>
<feature type="domain" description="Major facilitator superfamily (MFS) profile" evidence="7">
    <location>
        <begin position="12"/>
        <end position="387"/>
    </location>
</feature>
<dbReference type="RefSeq" id="WP_012833386.1">
    <property type="nucleotide sequence ID" value="NC_013441.1"/>
</dbReference>
<dbReference type="GO" id="GO:0005886">
    <property type="term" value="C:plasma membrane"/>
    <property type="evidence" value="ECO:0007669"/>
    <property type="project" value="UniProtKB-SubCell"/>
</dbReference>
<evidence type="ECO:0000313" key="9">
    <source>
        <dbReference type="Proteomes" id="UP000001219"/>
    </source>
</evidence>
<dbReference type="STRING" id="526226.Gbro_1543"/>
<sequence>MRTRATRRDWAAVATLGLGVFTVTTTEIMPIGLLGPMAEDLGVSEGMIGLSVTYFAAVAAVASPTLATATRRMDRRAILLVVLALFAVGNALTALAGNYVLLVVIRAVIGCALGLMWAIVAATAILLVPPAASVRATTIAFSGVSLASVAGMPLGTLVGQLLGWRAAYWGLAGLSAVAFVALAAFMRPTTPVGNVALRELPGQLGNRVLAVTLGVTALVIIGAYSAYTYVTPFIIDGIGISDDLVSAVLLAMGVAGVGGNFAAGAYMTRVTSLRWALTGLVGLLAAALTLVLLCAPVMAAALPLLLLWAAAYAAIPVGLQTTVFRAAPDAREAATTLYATTFNSSIAIGALFGAFAIDRGGSSAPIIVGAGCCTAAALLTLRLPRRR</sequence>
<dbReference type="InterPro" id="IPR020846">
    <property type="entry name" value="MFS_dom"/>
</dbReference>
<feature type="transmembrane region" description="Helical" evidence="6">
    <location>
        <begin position="46"/>
        <end position="66"/>
    </location>
</feature>
<dbReference type="AlphaFoldDB" id="D0L733"/>
<reference evidence="8 9" key="2">
    <citation type="journal article" date="2010" name="Stand. Genomic Sci.">
        <title>Complete genome sequence of Gordonia bronchialis type strain (3410).</title>
        <authorList>
            <person name="Ivanova N."/>
            <person name="Sikorski J."/>
            <person name="Jando M."/>
            <person name="Lapidus A."/>
            <person name="Nolan M."/>
            <person name="Lucas S."/>
            <person name="Del Rio T.G."/>
            <person name="Tice H."/>
            <person name="Copeland A."/>
            <person name="Cheng J.F."/>
            <person name="Chen F."/>
            <person name="Bruce D."/>
            <person name="Goodwin L."/>
            <person name="Pitluck S."/>
            <person name="Mavromatis K."/>
            <person name="Ovchinnikova G."/>
            <person name="Pati A."/>
            <person name="Chen A."/>
            <person name="Palaniappan K."/>
            <person name="Land M."/>
            <person name="Hauser L."/>
            <person name="Chang Y.J."/>
            <person name="Jeffries C.D."/>
            <person name="Chain P."/>
            <person name="Saunders E."/>
            <person name="Han C."/>
            <person name="Detter J.C."/>
            <person name="Brettin T."/>
            <person name="Rohde M."/>
            <person name="Goker M."/>
            <person name="Bristow J."/>
            <person name="Eisen J.A."/>
            <person name="Markowitz V."/>
            <person name="Hugenholtz P."/>
            <person name="Klenk H.P."/>
            <person name="Kyrpides N.C."/>
        </authorList>
    </citation>
    <scope>NUCLEOTIDE SEQUENCE [LARGE SCALE GENOMIC DNA]</scope>
    <source>
        <strain evidence="9">ATCC 25592 / DSM 43247 / BCRC 13721 / JCM 3198 / KCTC 3076 / NBRC 16047 / NCTC 10667</strain>
    </source>
</reference>
<keyword evidence="5 6" id="KW-0472">Membrane</keyword>
<dbReference type="InterPro" id="IPR011701">
    <property type="entry name" value="MFS"/>
</dbReference>
<dbReference type="InterPro" id="IPR036259">
    <property type="entry name" value="MFS_trans_sf"/>
</dbReference>
<feature type="transmembrane region" description="Helical" evidence="6">
    <location>
        <begin position="107"/>
        <end position="128"/>
    </location>
</feature>
<proteinExistence type="predicted"/>
<feature type="transmembrane region" description="Helical" evidence="6">
    <location>
        <begin position="363"/>
        <end position="381"/>
    </location>
</feature>
<feature type="transmembrane region" description="Helical" evidence="6">
    <location>
        <begin position="140"/>
        <end position="162"/>
    </location>
</feature>
<dbReference type="PANTHER" id="PTHR43124">
    <property type="entry name" value="PURINE EFFLUX PUMP PBUE"/>
    <property type="match status" value="1"/>
</dbReference>
<evidence type="ECO:0000256" key="1">
    <source>
        <dbReference type="ARBA" id="ARBA00004651"/>
    </source>
</evidence>
<feature type="transmembrane region" description="Helical" evidence="6">
    <location>
        <begin position="78"/>
        <end position="101"/>
    </location>
</feature>
<dbReference type="Proteomes" id="UP000001219">
    <property type="component" value="Chromosome"/>
</dbReference>
<dbReference type="HOGENOM" id="CLU_001265_61_1_11"/>
<dbReference type="GO" id="GO:0022857">
    <property type="term" value="F:transmembrane transporter activity"/>
    <property type="evidence" value="ECO:0007669"/>
    <property type="project" value="InterPro"/>
</dbReference>